<organism evidence="9 10">
    <name type="scientific">Paeniglutamicibacter sulfureus</name>
    <dbReference type="NCBI Taxonomy" id="43666"/>
    <lineage>
        <taxon>Bacteria</taxon>
        <taxon>Bacillati</taxon>
        <taxon>Actinomycetota</taxon>
        <taxon>Actinomycetes</taxon>
        <taxon>Micrococcales</taxon>
        <taxon>Micrococcaceae</taxon>
        <taxon>Paeniglutamicibacter</taxon>
    </lineage>
</organism>
<feature type="transmembrane region" description="Helical" evidence="7">
    <location>
        <begin position="444"/>
        <end position="464"/>
    </location>
</feature>
<dbReference type="PANTHER" id="PTHR30572">
    <property type="entry name" value="MEMBRANE COMPONENT OF TRANSPORTER-RELATED"/>
    <property type="match status" value="1"/>
</dbReference>
<protein>
    <submittedName>
        <fullName evidence="9">ABC transport system permease protein</fullName>
    </submittedName>
</protein>
<keyword evidence="4 7" id="KW-1133">Transmembrane helix</keyword>
<dbReference type="InterPro" id="IPR003838">
    <property type="entry name" value="ABC3_permease_C"/>
</dbReference>
<evidence type="ECO:0000256" key="1">
    <source>
        <dbReference type="ARBA" id="ARBA00004651"/>
    </source>
</evidence>
<evidence type="ECO:0000313" key="10">
    <source>
        <dbReference type="Proteomes" id="UP001183817"/>
    </source>
</evidence>
<feature type="transmembrane region" description="Helical" evidence="7">
    <location>
        <begin position="807"/>
        <end position="827"/>
    </location>
</feature>
<feature type="transmembrane region" description="Helical" evidence="7">
    <location>
        <begin position="498"/>
        <end position="517"/>
    </location>
</feature>
<evidence type="ECO:0000256" key="6">
    <source>
        <dbReference type="ARBA" id="ARBA00038076"/>
    </source>
</evidence>
<feature type="transmembrane region" description="Helical" evidence="7">
    <location>
        <begin position="712"/>
        <end position="741"/>
    </location>
</feature>
<feature type="transmembrane region" description="Helical" evidence="7">
    <location>
        <begin position="273"/>
        <end position="299"/>
    </location>
</feature>
<evidence type="ECO:0000256" key="7">
    <source>
        <dbReference type="SAM" id="Phobius"/>
    </source>
</evidence>
<evidence type="ECO:0000259" key="8">
    <source>
        <dbReference type="Pfam" id="PF02687"/>
    </source>
</evidence>
<feature type="domain" description="ABC3 transporter permease C-terminal" evidence="8">
    <location>
        <begin position="277"/>
        <end position="398"/>
    </location>
</feature>
<keyword evidence="2" id="KW-1003">Cell membrane</keyword>
<comment type="similarity">
    <text evidence="6">Belongs to the ABC-4 integral membrane protein family.</text>
</comment>
<comment type="subcellular location">
    <subcellularLocation>
        <location evidence="1">Cell membrane</location>
        <topology evidence="1">Multi-pass membrane protein</topology>
    </subcellularLocation>
</comment>
<gene>
    <name evidence="9" type="ORF">J2S64_001406</name>
</gene>
<dbReference type="EMBL" id="JAVDYI010000001">
    <property type="protein sequence ID" value="MDR7357715.1"/>
    <property type="molecule type" value="Genomic_DNA"/>
</dbReference>
<dbReference type="InterPro" id="IPR050250">
    <property type="entry name" value="Macrolide_Exporter_MacB"/>
</dbReference>
<feature type="transmembrane region" description="Helical" evidence="7">
    <location>
        <begin position="762"/>
        <end position="787"/>
    </location>
</feature>
<evidence type="ECO:0000256" key="4">
    <source>
        <dbReference type="ARBA" id="ARBA00022989"/>
    </source>
</evidence>
<feature type="transmembrane region" description="Helical" evidence="7">
    <location>
        <begin position="320"/>
        <end position="353"/>
    </location>
</feature>
<proteinExistence type="inferred from homology"/>
<feature type="transmembrane region" description="Helical" evidence="7">
    <location>
        <begin position="419"/>
        <end position="438"/>
    </location>
</feature>
<evidence type="ECO:0000313" key="9">
    <source>
        <dbReference type="EMBL" id="MDR7357715.1"/>
    </source>
</evidence>
<comment type="caution">
    <text evidence="9">The sequence shown here is derived from an EMBL/GenBank/DDBJ whole genome shotgun (WGS) entry which is preliminary data.</text>
</comment>
<feature type="transmembrane region" description="Helical" evidence="7">
    <location>
        <begin position="359"/>
        <end position="388"/>
    </location>
</feature>
<reference evidence="9 10" key="1">
    <citation type="submission" date="2023-07" db="EMBL/GenBank/DDBJ databases">
        <title>Sequencing the genomes of 1000 actinobacteria strains.</title>
        <authorList>
            <person name="Klenk H.-P."/>
        </authorList>
    </citation>
    <scope>NUCLEOTIDE SEQUENCE [LARGE SCALE GENOMIC DNA]</scope>
    <source>
        <strain evidence="9 10">DSM 20167</strain>
    </source>
</reference>
<accession>A0ABU2BGH0</accession>
<dbReference type="Pfam" id="PF02687">
    <property type="entry name" value="FtsX"/>
    <property type="match status" value="2"/>
</dbReference>
<keyword evidence="10" id="KW-1185">Reference proteome</keyword>
<sequence length="844" mass="85733">MLKLALANLKTYSRRFIAVTLAVMIGTAFLAATLMVNASATESLKASIGSSYANADLVVTGDYMADMDADDSERPETYSLDAKTLKAIEDIDGVAAVHGVTNSGVSVNAGGRDYYASANTAATNTKLNTTTLASGSLPTGGDQVAVDATYAGEYNISVGDVLEVGSTTAEGKEVSRQVKVSGITAASNDPITGAAMNLTVGQSLLEALSGPGDASYGSITLAAKDGVDLQGLKAPLATALEATGLKYFHINTPDEQIVADVAAFSGGSDQLTIVLLVFALIALVVTGLVVMNTFAVLIAQRTRELALMRTLGALRAQIRSSVLIEALLIGLLASAAGVLLATGIMAGLIAILGATVPEMSFAILAVPAQAIIVPILAGTLITLVAAWVPAGKAMSVSPLAALRPADDAAVGNKAGKVRIVFGLLLLLAGAAALAFGAIQGNILIAFGGGMLSFPGVLMLGSLFLPKTVSAIGKLTSGSSVPGKLASLNAVRNPGRTTATATALLIGVTLVSMMMVGAQTAKTSLGDALGSEYLVDVEVNDYSGTTYPADSLSKVGAMDGVEGLAELTFVGNSKSGQEIFATDPDNLKSVLNSGKQVPAAGQVLVSSNNEGKTMEATGAGGKSGTLDMLITESNALQPVIGWDTATSMLGVTKESVAKDQNARTVLWLKVDDQLDAAAVRSLQTDMADELNVDEFAVGGGVMEKQMFNTVIDMLLMIVSGLLAVAVLIALIGVANTLSLSVLERTRENSLLRALGLTRGQLKAMLATEAVLIGGVAALLGVLLGSAYGLLGAQSVMGAFGAMSVSIPWFQLVAVIAVSVVAALAASIVPARRAAKLAPVQGLASE</sequence>
<dbReference type="PANTHER" id="PTHR30572:SF4">
    <property type="entry name" value="ABC TRANSPORTER PERMEASE YTRF"/>
    <property type="match status" value="1"/>
</dbReference>
<evidence type="ECO:0000256" key="3">
    <source>
        <dbReference type="ARBA" id="ARBA00022692"/>
    </source>
</evidence>
<evidence type="ECO:0000256" key="5">
    <source>
        <dbReference type="ARBA" id="ARBA00023136"/>
    </source>
</evidence>
<keyword evidence="3 7" id="KW-0812">Transmembrane</keyword>
<keyword evidence="5 7" id="KW-0472">Membrane</keyword>
<feature type="domain" description="ABC3 transporter permease C-terminal" evidence="8">
    <location>
        <begin position="720"/>
        <end position="837"/>
    </location>
</feature>
<dbReference type="RefSeq" id="WP_310289350.1">
    <property type="nucleotide sequence ID" value="NZ_BAAAWO010000001.1"/>
</dbReference>
<dbReference type="Proteomes" id="UP001183817">
    <property type="component" value="Unassembled WGS sequence"/>
</dbReference>
<evidence type="ECO:0000256" key="2">
    <source>
        <dbReference type="ARBA" id="ARBA00022475"/>
    </source>
</evidence>
<name>A0ABU2BGH0_9MICC</name>